<gene>
    <name evidence="1" type="ORF">BJ212DRAFT_1220636</name>
</gene>
<proteinExistence type="predicted"/>
<protein>
    <submittedName>
        <fullName evidence="1">Uncharacterized protein</fullName>
    </submittedName>
</protein>
<dbReference type="Proteomes" id="UP000807769">
    <property type="component" value="Unassembled WGS sequence"/>
</dbReference>
<dbReference type="GeneID" id="64623392"/>
<evidence type="ECO:0000313" key="1">
    <source>
        <dbReference type="EMBL" id="KAG1822704.1"/>
    </source>
</evidence>
<feature type="non-terminal residue" evidence="1">
    <location>
        <position position="65"/>
    </location>
</feature>
<comment type="caution">
    <text evidence="1">The sequence shown here is derived from an EMBL/GenBank/DDBJ whole genome shotgun (WGS) entry which is preliminary data.</text>
</comment>
<feature type="non-terminal residue" evidence="1">
    <location>
        <position position="1"/>
    </location>
</feature>
<organism evidence="1 2">
    <name type="scientific">Suillus subaureus</name>
    <dbReference type="NCBI Taxonomy" id="48587"/>
    <lineage>
        <taxon>Eukaryota</taxon>
        <taxon>Fungi</taxon>
        <taxon>Dikarya</taxon>
        <taxon>Basidiomycota</taxon>
        <taxon>Agaricomycotina</taxon>
        <taxon>Agaricomycetes</taxon>
        <taxon>Agaricomycetidae</taxon>
        <taxon>Boletales</taxon>
        <taxon>Suillineae</taxon>
        <taxon>Suillaceae</taxon>
        <taxon>Suillus</taxon>
    </lineage>
</organism>
<evidence type="ECO:0000313" key="2">
    <source>
        <dbReference type="Proteomes" id="UP000807769"/>
    </source>
</evidence>
<sequence>RWNVALDFSCFIADMFSFGLIETPVMHDCLGILLHEMVGVQHVRAVQAMVKRAGPTLWQSADSHE</sequence>
<dbReference type="RefSeq" id="XP_041197110.1">
    <property type="nucleotide sequence ID" value="XM_041329375.1"/>
</dbReference>
<dbReference type="AlphaFoldDB" id="A0A9P7JHH0"/>
<dbReference type="InterPro" id="IPR016024">
    <property type="entry name" value="ARM-type_fold"/>
</dbReference>
<name>A0A9P7JHH0_9AGAM</name>
<dbReference type="SUPFAM" id="SSF48371">
    <property type="entry name" value="ARM repeat"/>
    <property type="match status" value="1"/>
</dbReference>
<dbReference type="OrthoDB" id="3071225at2759"/>
<dbReference type="EMBL" id="JABBWG010000005">
    <property type="protein sequence ID" value="KAG1822704.1"/>
    <property type="molecule type" value="Genomic_DNA"/>
</dbReference>
<keyword evidence="2" id="KW-1185">Reference proteome</keyword>
<accession>A0A9P7JHH0</accession>
<reference evidence="1" key="1">
    <citation type="journal article" date="2020" name="New Phytol.">
        <title>Comparative genomics reveals dynamic genome evolution in host specialist ectomycorrhizal fungi.</title>
        <authorList>
            <person name="Lofgren L.A."/>
            <person name="Nguyen N.H."/>
            <person name="Vilgalys R."/>
            <person name="Ruytinx J."/>
            <person name="Liao H.L."/>
            <person name="Branco S."/>
            <person name="Kuo A."/>
            <person name="LaButti K."/>
            <person name="Lipzen A."/>
            <person name="Andreopoulos W."/>
            <person name="Pangilinan J."/>
            <person name="Riley R."/>
            <person name="Hundley H."/>
            <person name="Na H."/>
            <person name="Barry K."/>
            <person name="Grigoriev I.V."/>
            <person name="Stajich J.E."/>
            <person name="Kennedy P.G."/>
        </authorList>
    </citation>
    <scope>NUCLEOTIDE SEQUENCE</scope>
    <source>
        <strain evidence="1">MN1</strain>
    </source>
</reference>